<feature type="transmembrane region" description="Helical" evidence="2">
    <location>
        <begin position="50"/>
        <end position="77"/>
    </location>
</feature>
<evidence type="ECO:0000256" key="2">
    <source>
        <dbReference type="SAM" id="Phobius"/>
    </source>
</evidence>
<name>A0A021VNR3_9CELL</name>
<accession>A0A021VNR3</accession>
<feature type="region of interest" description="Disordered" evidence="1">
    <location>
        <begin position="288"/>
        <end position="332"/>
    </location>
</feature>
<dbReference type="EMBL" id="AXCW01000170">
    <property type="protein sequence ID" value="EYR62786.1"/>
    <property type="molecule type" value="Genomic_DNA"/>
</dbReference>
<feature type="transmembrane region" description="Helical" evidence="2">
    <location>
        <begin position="199"/>
        <end position="228"/>
    </location>
</feature>
<feature type="transmembrane region" description="Helical" evidence="2">
    <location>
        <begin position="122"/>
        <end position="142"/>
    </location>
</feature>
<evidence type="ECO:0000313" key="4">
    <source>
        <dbReference type="Proteomes" id="UP000019753"/>
    </source>
</evidence>
<dbReference type="OrthoDB" id="4332145at2"/>
<organism evidence="3 4">
    <name type="scientific">Actinotalea ferrariae CF5-4</name>
    <dbReference type="NCBI Taxonomy" id="948458"/>
    <lineage>
        <taxon>Bacteria</taxon>
        <taxon>Bacillati</taxon>
        <taxon>Actinomycetota</taxon>
        <taxon>Actinomycetes</taxon>
        <taxon>Micrococcales</taxon>
        <taxon>Cellulomonadaceae</taxon>
        <taxon>Actinotalea</taxon>
    </lineage>
</organism>
<feature type="transmembrane region" description="Helical" evidence="2">
    <location>
        <begin position="154"/>
        <end position="179"/>
    </location>
</feature>
<dbReference type="Proteomes" id="UP000019753">
    <property type="component" value="Unassembled WGS sequence"/>
</dbReference>
<comment type="caution">
    <text evidence="3">The sequence shown here is derived from an EMBL/GenBank/DDBJ whole genome shotgun (WGS) entry which is preliminary data.</text>
</comment>
<dbReference type="PANTHER" id="PTHR31272:SF9">
    <property type="entry name" value="BLL1027 PROTEIN"/>
    <property type="match status" value="1"/>
</dbReference>
<evidence type="ECO:0000313" key="3">
    <source>
        <dbReference type="EMBL" id="EYR62786.1"/>
    </source>
</evidence>
<dbReference type="AlphaFoldDB" id="A0A021VNR3"/>
<dbReference type="InterPro" id="IPR051790">
    <property type="entry name" value="Cytochrome_c-biogenesis_DsbD"/>
</dbReference>
<feature type="compositionally biased region" description="Polar residues" evidence="1">
    <location>
        <begin position="313"/>
        <end position="324"/>
    </location>
</feature>
<keyword evidence="2" id="KW-1133">Transmembrane helix</keyword>
<feature type="transmembrane region" description="Helical" evidence="2">
    <location>
        <begin position="83"/>
        <end position="110"/>
    </location>
</feature>
<sequence>MGAELLTTGSILAAFLAGGVALFAPCCIVFLAPSYLAGAVKNRRWRLLPLTFIFAAGLAVVLVPITLGMSLLAGAIAQYHVPLYIAGGVLMFALAVLSFSGTMWSLPSFLRAPDTSRGDSASFFSLGVFSGVASSCCAPVLAGVMTLSVLSGSAVGGLALGLAYVFGMVFPLFVMALVWDKARLGERKLLRARPVRIRIVGRTIVTNTLNIAVSVGFVVMGVFVIALAGDTDMTGGTEAQDVAASTLTDVFLAVQTWVSPVPEPVLGLGLLALAAAFVWATLADRRRQQHEPGNVTAPTRRSDGEPAVAEDVASNSTAPNCHSTATEEEVVP</sequence>
<feature type="transmembrane region" description="Helical" evidence="2">
    <location>
        <begin position="265"/>
        <end position="282"/>
    </location>
</feature>
<evidence type="ECO:0000256" key="1">
    <source>
        <dbReference type="SAM" id="MobiDB-lite"/>
    </source>
</evidence>
<keyword evidence="2" id="KW-0472">Membrane</keyword>
<gene>
    <name evidence="3" type="ORF">N866_05320</name>
</gene>
<protein>
    <submittedName>
        <fullName evidence="3">Cytochrome C biogenesis protein</fullName>
    </submittedName>
</protein>
<keyword evidence="2" id="KW-0812">Transmembrane</keyword>
<feature type="transmembrane region" description="Helical" evidence="2">
    <location>
        <begin position="12"/>
        <end position="38"/>
    </location>
</feature>
<reference evidence="3 4" key="1">
    <citation type="submission" date="2014-01" db="EMBL/GenBank/DDBJ databases">
        <title>Actinotalea ferrariae CF5-4.</title>
        <authorList>
            <person name="Chen F."/>
            <person name="Li Y."/>
            <person name="Wang G."/>
        </authorList>
    </citation>
    <scope>NUCLEOTIDE SEQUENCE [LARGE SCALE GENOMIC DNA]</scope>
    <source>
        <strain evidence="3 4">CF5-4</strain>
    </source>
</reference>
<keyword evidence="4" id="KW-1185">Reference proteome</keyword>
<dbReference type="PANTHER" id="PTHR31272">
    <property type="entry name" value="CYTOCHROME C-TYPE BIOGENESIS PROTEIN HI_1454-RELATED"/>
    <property type="match status" value="1"/>
</dbReference>
<proteinExistence type="predicted"/>